<dbReference type="AlphaFoldDB" id="A0A6C0DXK3"/>
<evidence type="ECO:0000256" key="1">
    <source>
        <dbReference type="ARBA" id="ARBA00004389"/>
    </source>
</evidence>
<dbReference type="GO" id="GO:0005789">
    <property type="term" value="C:endoplasmic reticulum membrane"/>
    <property type="evidence" value="ECO:0007669"/>
    <property type="project" value="UniProtKB-SubCell"/>
</dbReference>
<protein>
    <recommendedName>
        <fullName evidence="7">Thioredoxin domain-containing protein</fullName>
    </recommendedName>
</protein>
<reference evidence="8" key="1">
    <citation type="journal article" date="2020" name="Nature">
        <title>Giant virus diversity and host interactions through global metagenomics.</title>
        <authorList>
            <person name="Schulz F."/>
            <person name="Roux S."/>
            <person name="Paez-Espino D."/>
            <person name="Jungbluth S."/>
            <person name="Walsh D.A."/>
            <person name="Denef V.J."/>
            <person name="McMahon K.D."/>
            <person name="Konstantinidis K.T."/>
            <person name="Eloe-Fadrosh E.A."/>
            <person name="Kyrpides N.C."/>
            <person name="Woyke T."/>
        </authorList>
    </citation>
    <scope>NUCLEOTIDE SEQUENCE</scope>
    <source>
        <strain evidence="8">GVMAG-M-3300023174-75</strain>
    </source>
</reference>
<keyword evidence="4 6" id="KW-0472">Membrane</keyword>
<dbReference type="InterPro" id="IPR017937">
    <property type="entry name" value="Thioredoxin_CS"/>
</dbReference>
<evidence type="ECO:0000256" key="6">
    <source>
        <dbReference type="SAM" id="Phobius"/>
    </source>
</evidence>
<dbReference type="PROSITE" id="PS00194">
    <property type="entry name" value="THIOREDOXIN_1"/>
    <property type="match status" value="1"/>
</dbReference>
<evidence type="ECO:0000256" key="5">
    <source>
        <dbReference type="ARBA" id="ARBA00045246"/>
    </source>
</evidence>
<comment type="subcellular location">
    <subcellularLocation>
        <location evidence="1">Endoplasmic reticulum membrane</location>
        <topology evidence="1">Single-pass membrane protein</topology>
    </subcellularLocation>
</comment>
<evidence type="ECO:0000259" key="7">
    <source>
        <dbReference type="PROSITE" id="PS51352"/>
    </source>
</evidence>
<dbReference type="PANTHER" id="PTHR46426:SF1">
    <property type="entry name" value="PROTEIN DISULFIDE-ISOMERASE TMX3"/>
    <property type="match status" value="1"/>
</dbReference>
<evidence type="ECO:0000256" key="2">
    <source>
        <dbReference type="ARBA" id="ARBA00022692"/>
    </source>
</evidence>
<keyword evidence="3 6" id="KW-1133">Transmembrane helix</keyword>
<evidence type="ECO:0000256" key="4">
    <source>
        <dbReference type="ARBA" id="ARBA00023136"/>
    </source>
</evidence>
<evidence type="ECO:0000256" key="3">
    <source>
        <dbReference type="ARBA" id="ARBA00022989"/>
    </source>
</evidence>
<accession>A0A6C0DXK3</accession>
<feature type="domain" description="Thioredoxin" evidence="7">
    <location>
        <begin position="47"/>
        <end position="169"/>
    </location>
</feature>
<dbReference type="InterPro" id="IPR036249">
    <property type="entry name" value="Thioredoxin-like_sf"/>
</dbReference>
<organism evidence="8">
    <name type="scientific">viral metagenome</name>
    <dbReference type="NCBI Taxonomy" id="1070528"/>
    <lineage>
        <taxon>unclassified sequences</taxon>
        <taxon>metagenomes</taxon>
        <taxon>organismal metagenomes</taxon>
    </lineage>
</organism>
<comment type="function">
    <text evidence="5">Probable disulfide isomerase, which participates in the folding of proteins containing disulfide bonds. May act as a dithiol oxidase. Acts as a regulator of endoplasmic reticulum-mitochondria contact sites via its ability to regulate redox signals.</text>
</comment>
<feature type="transmembrane region" description="Helical" evidence="6">
    <location>
        <begin position="30"/>
        <end position="50"/>
    </location>
</feature>
<dbReference type="Gene3D" id="3.40.30.10">
    <property type="entry name" value="Glutaredoxin"/>
    <property type="match status" value="1"/>
</dbReference>
<keyword evidence="2 6" id="KW-0812">Transmembrane</keyword>
<dbReference type="Pfam" id="PF00085">
    <property type="entry name" value="Thioredoxin"/>
    <property type="match status" value="1"/>
</dbReference>
<dbReference type="PANTHER" id="PTHR46426">
    <property type="entry name" value="PROTEIN DISULFIDE-ISOMERASE TMX3"/>
    <property type="match status" value="1"/>
</dbReference>
<evidence type="ECO:0000313" key="8">
    <source>
        <dbReference type="EMBL" id="QHT21053.1"/>
    </source>
</evidence>
<dbReference type="CDD" id="cd02961">
    <property type="entry name" value="PDI_a_family"/>
    <property type="match status" value="1"/>
</dbReference>
<dbReference type="InterPro" id="IPR013766">
    <property type="entry name" value="Thioredoxin_domain"/>
</dbReference>
<sequence length="173" mass="20675">MSNFLIVKIFNNYFEYLTIFIRNTLNNRSYMLLVFFLTILFSILLIVLYYNYIKVFTSKQHILNSEYIEKTDKNSEILILYFYTEWCPYCKQSLVELDKFEDYIKGENASGNYIISLTKIDCDKQSAIADKYNIDAYPTIKLIYKNNVYNYDAKPNKANLIQFMETFTHYKAV</sequence>
<dbReference type="PROSITE" id="PS51352">
    <property type="entry name" value="THIOREDOXIN_2"/>
    <property type="match status" value="1"/>
</dbReference>
<dbReference type="EMBL" id="MN739685">
    <property type="protein sequence ID" value="QHT21053.1"/>
    <property type="molecule type" value="Genomic_DNA"/>
</dbReference>
<proteinExistence type="predicted"/>
<dbReference type="SUPFAM" id="SSF52833">
    <property type="entry name" value="Thioredoxin-like"/>
    <property type="match status" value="1"/>
</dbReference>
<dbReference type="InterPro" id="IPR052250">
    <property type="entry name" value="PDI_TMX3"/>
</dbReference>
<name>A0A6C0DXK3_9ZZZZ</name>